<sequence>MPSKRKKNKRRMRRVQAQRRALEEQHAANPPIRASPGTAVGAPPTTTPTKVPKPASPPSENKPQVIPITAPVVQTPKVEPQPAVKEPVAEPVQAEVTTKEPDVEMLLQVPAEVEVEIHPEVEAEAHIAEAPLVGWTPPVESVTDEAGVGQEAELNAPEPEPLNEIKLPDEAPVGAPAATETVDVVSIPETEQTRDVRAPEAEILSEEVTEDKVELEVAVTEDVSVPEHVRETSEGPAVEDLSNHVSAEAEAAAAVADGSMVVAVAERPELEQESPSPAALIQEEVLEDTAAEAPVLSAEVPEQVKKSLPSVKEAKVSETKEEVDDVTARVWPAEGALTASAAIQQEFIIAGTESRDVSPADPEPAAAAPPEDEVSSNSAEQTSLSASSEEPNTEACDAPCHIQLPVKSVQLGSVEISVETALNGHIAPEVSIEG</sequence>
<reference evidence="2" key="1">
    <citation type="submission" date="2016-05" db="EMBL/GenBank/DDBJ databases">
        <authorList>
            <person name="Lavstsen T."/>
            <person name="Jespersen J.S."/>
        </authorList>
    </citation>
    <scope>NUCLEOTIDE SEQUENCE</scope>
    <source>
        <tissue evidence="2">Brain</tissue>
    </source>
</reference>
<feature type="region of interest" description="Disordered" evidence="1">
    <location>
        <begin position="350"/>
        <end position="397"/>
    </location>
</feature>
<accession>A0A1A8EY59</accession>
<dbReference type="EMBL" id="HAEB01004951">
    <property type="protein sequence ID" value="SBQ51478.1"/>
    <property type="molecule type" value="Transcribed_RNA"/>
</dbReference>
<evidence type="ECO:0000256" key="1">
    <source>
        <dbReference type="SAM" id="MobiDB-lite"/>
    </source>
</evidence>
<evidence type="ECO:0000313" key="2">
    <source>
        <dbReference type="EMBL" id="SBQ51478.1"/>
    </source>
</evidence>
<feature type="compositionally biased region" description="Polar residues" evidence="1">
    <location>
        <begin position="377"/>
        <end position="390"/>
    </location>
</feature>
<feature type="compositionally biased region" description="Low complexity" evidence="1">
    <location>
        <begin position="359"/>
        <end position="369"/>
    </location>
</feature>
<protein>
    <submittedName>
        <fullName evidence="2">Uncharacterized protein</fullName>
    </submittedName>
</protein>
<feature type="compositionally biased region" description="Low complexity" evidence="1">
    <location>
        <begin position="34"/>
        <end position="53"/>
    </location>
</feature>
<reference evidence="2" key="2">
    <citation type="submission" date="2016-06" db="EMBL/GenBank/DDBJ databases">
        <title>The genome of a short-lived fish provides insights into sex chromosome evolution and the genetic control of aging.</title>
        <authorList>
            <person name="Reichwald K."/>
            <person name="Felder M."/>
            <person name="Petzold A."/>
            <person name="Koch P."/>
            <person name="Groth M."/>
            <person name="Platzer M."/>
        </authorList>
    </citation>
    <scope>NUCLEOTIDE SEQUENCE</scope>
    <source>
        <tissue evidence="2">Brain</tissue>
    </source>
</reference>
<name>A0A1A8EY59_9TELE</name>
<feature type="compositionally biased region" description="Basic residues" evidence="1">
    <location>
        <begin position="1"/>
        <end position="17"/>
    </location>
</feature>
<organism evidence="2">
    <name type="scientific">Nothobranchius korthausae</name>
    <dbReference type="NCBI Taxonomy" id="1143690"/>
    <lineage>
        <taxon>Eukaryota</taxon>
        <taxon>Metazoa</taxon>
        <taxon>Chordata</taxon>
        <taxon>Craniata</taxon>
        <taxon>Vertebrata</taxon>
        <taxon>Euteleostomi</taxon>
        <taxon>Actinopterygii</taxon>
        <taxon>Neopterygii</taxon>
        <taxon>Teleostei</taxon>
        <taxon>Neoteleostei</taxon>
        <taxon>Acanthomorphata</taxon>
        <taxon>Ovalentaria</taxon>
        <taxon>Atherinomorphae</taxon>
        <taxon>Cyprinodontiformes</taxon>
        <taxon>Nothobranchiidae</taxon>
        <taxon>Nothobranchius</taxon>
    </lineage>
</organism>
<feature type="region of interest" description="Disordered" evidence="1">
    <location>
        <begin position="79"/>
        <end position="99"/>
    </location>
</feature>
<feature type="region of interest" description="Disordered" evidence="1">
    <location>
        <begin position="303"/>
        <end position="325"/>
    </location>
</feature>
<gene>
    <name evidence="2" type="primary">BX548021.2</name>
</gene>
<proteinExistence type="predicted"/>
<feature type="region of interest" description="Disordered" evidence="1">
    <location>
        <begin position="1"/>
        <end position="67"/>
    </location>
</feature>
<dbReference type="AlphaFoldDB" id="A0A1A8EY59"/>
<feature type="region of interest" description="Disordered" evidence="1">
    <location>
        <begin position="136"/>
        <end position="169"/>
    </location>
</feature>